<proteinExistence type="predicted"/>
<comment type="caution">
    <text evidence="2">The sequence shown here is derived from an EMBL/GenBank/DDBJ whole genome shotgun (WGS) entry which is preliminary data.</text>
</comment>
<accession>A0A835IN68</accession>
<reference evidence="2 3" key="1">
    <citation type="submission" date="2020-10" db="EMBL/GenBank/DDBJ databases">
        <title>The Coptis chinensis genome and diversification of protoberbering-type alkaloids.</title>
        <authorList>
            <person name="Wang B."/>
            <person name="Shu S."/>
            <person name="Song C."/>
            <person name="Liu Y."/>
        </authorList>
    </citation>
    <scope>NUCLEOTIDE SEQUENCE [LARGE SCALE GENOMIC DNA]</scope>
    <source>
        <strain evidence="2">HL-2020</strain>
        <tissue evidence="2">Leaf</tissue>
    </source>
</reference>
<sequence length="100" mass="10901">MLAFTRANATTTNTLFPFFFKSDEILLIEGRHLSSGETQMAKKGLITSEYSVEDMGKDKVHGGNLDNSNVEGQKDYRPTIPGHNPGIGHAVVNHTTSPNV</sequence>
<dbReference type="EMBL" id="JADFTS010000002">
    <property type="protein sequence ID" value="KAF9619307.1"/>
    <property type="molecule type" value="Genomic_DNA"/>
</dbReference>
<evidence type="ECO:0000313" key="2">
    <source>
        <dbReference type="EMBL" id="KAF9619307.1"/>
    </source>
</evidence>
<dbReference type="OrthoDB" id="1863260at2759"/>
<dbReference type="Proteomes" id="UP000631114">
    <property type="component" value="Unassembled WGS sequence"/>
</dbReference>
<evidence type="ECO:0000256" key="1">
    <source>
        <dbReference type="SAM" id="MobiDB-lite"/>
    </source>
</evidence>
<dbReference type="AlphaFoldDB" id="A0A835IN68"/>
<gene>
    <name evidence="2" type="ORF">IFM89_006494</name>
</gene>
<protein>
    <submittedName>
        <fullName evidence="2">Uncharacterized protein</fullName>
    </submittedName>
</protein>
<organism evidence="2 3">
    <name type="scientific">Coptis chinensis</name>
    <dbReference type="NCBI Taxonomy" id="261450"/>
    <lineage>
        <taxon>Eukaryota</taxon>
        <taxon>Viridiplantae</taxon>
        <taxon>Streptophyta</taxon>
        <taxon>Embryophyta</taxon>
        <taxon>Tracheophyta</taxon>
        <taxon>Spermatophyta</taxon>
        <taxon>Magnoliopsida</taxon>
        <taxon>Ranunculales</taxon>
        <taxon>Ranunculaceae</taxon>
        <taxon>Coptidoideae</taxon>
        <taxon>Coptis</taxon>
    </lineage>
</organism>
<evidence type="ECO:0000313" key="3">
    <source>
        <dbReference type="Proteomes" id="UP000631114"/>
    </source>
</evidence>
<name>A0A835IN68_9MAGN</name>
<keyword evidence="3" id="KW-1185">Reference proteome</keyword>
<feature type="region of interest" description="Disordered" evidence="1">
    <location>
        <begin position="57"/>
        <end position="100"/>
    </location>
</feature>